<keyword evidence="9" id="KW-1185">Reference proteome</keyword>
<name>A0A370F497_9BURK</name>
<dbReference type="Gene3D" id="3.40.50.300">
    <property type="entry name" value="P-loop containing nucleotide triphosphate hydrolases"/>
    <property type="match status" value="1"/>
</dbReference>
<keyword evidence="3" id="KW-0472">Membrane</keyword>
<evidence type="ECO:0000256" key="1">
    <source>
        <dbReference type="ARBA" id="ARBA00005417"/>
    </source>
</evidence>
<dbReference type="InterPro" id="IPR027417">
    <property type="entry name" value="P-loop_NTPase"/>
</dbReference>
<keyword evidence="3" id="KW-1003">Cell membrane</keyword>
<comment type="caution">
    <text evidence="8">The sequence shown here is derived from an EMBL/GenBank/DDBJ whole genome shotgun (WGS) entry which is preliminary data.</text>
</comment>
<evidence type="ECO:0000256" key="4">
    <source>
        <dbReference type="ARBA" id="ARBA00022741"/>
    </source>
</evidence>
<dbReference type="InterPro" id="IPR050153">
    <property type="entry name" value="Metal_Ion_Import_ABC"/>
</dbReference>
<dbReference type="PROSITE" id="PS00211">
    <property type="entry name" value="ABC_TRANSPORTER_1"/>
    <property type="match status" value="1"/>
</dbReference>
<dbReference type="Proteomes" id="UP000255265">
    <property type="component" value="Unassembled WGS sequence"/>
</dbReference>
<dbReference type="InterPro" id="IPR017871">
    <property type="entry name" value="ABC_transporter-like_CS"/>
</dbReference>
<dbReference type="EMBL" id="QQAV01000015">
    <property type="protein sequence ID" value="RDI18104.1"/>
    <property type="molecule type" value="Genomic_DNA"/>
</dbReference>
<comment type="similarity">
    <text evidence="1">Belongs to the ABC transporter superfamily.</text>
</comment>
<accession>A0A370F497</accession>
<reference evidence="8 9" key="1">
    <citation type="submission" date="2018-07" db="EMBL/GenBank/DDBJ databases">
        <title>Genomic Encyclopedia of Type Strains, Phase IV (KMG-IV): sequencing the most valuable type-strain genomes for metagenomic binning, comparative biology and taxonomic classification.</title>
        <authorList>
            <person name="Goeker M."/>
        </authorList>
    </citation>
    <scope>NUCLEOTIDE SEQUENCE [LARGE SCALE GENOMIC DNA]</scope>
    <source>
        <strain evidence="8 9">DSM 21352</strain>
    </source>
</reference>
<evidence type="ECO:0000256" key="3">
    <source>
        <dbReference type="ARBA" id="ARBA00022475"/>
    </source>
</evidence>
<sequence>MSALRPSTTPPTPIAASPVQATQTCPIRLHDLTVAYRGHPAVHHVSGDFTAGALTAIVGPNGAGKTTLLNAIMGRLRPSTGRVELAAHCAGRIAWLPQQAEVDRTFPLQVFDLVAMGLWRQIGSFGRLRATHREAIVAALQTVGLGGFERRNIGELSAGQFQRVLFARTLLQDAQVILLDEPFNAVDARTTDDLLAVVQGWRAEGRTVIAVLHDMAQVQAHFDEALLLARRCVAWGPVAEVLQPAHLASARHMAQAWDDHAPICEGTPTLHRVEGATP</sequence>
<dbReference type="AlphaFoldDB" id="A0A370F497"/>
<dbReference type="PANTHER" id="PTHR42734:SF5">
    <property type="entry name" value="IRON TRANSPORT SYSTEM ATP-BINDING PROTEIN HI_0361-RELATED"/>
    <property type="match status" value="1"/>
</dbReference>
<dbReference type="PROSITE" id="PS50893">
    <property type="entry name" value="ABC_TRANSPORTER_2"/>
    <property type="match status" value="1"/>
</dbReference>
<evidence type="ECO:0000256" key="5">
    <source>
        <dbReference type="ARBA" id="ARBA00022840"/>
    </source>
</evidence>
<dbReference type="SMART" id="SM00382">
    <property type="entry name" value="AAA"/>
    <property type="match status" value="1"/>
</dbReference>
<dbReference type="RefSeq" id="WP_017759590.1">
    <property type="nucleotide sequence ID" value="NZ_QQAV01000015.1"/>
</dbReference>
<keyword evidence="4" id="KW-0547">Nucleotide-binding</keyword>
<dbReference type="OrthoDB" id="9806726at2"/>
<dbReference type="Pfam" id="PF00005">
    <property type="entry name" value="ABC_tran"/>
    <property type="match status" value="1"/>
</dbReference>
<evidence type="ECO:0000313" key="8">
    <source>
        <dbReference type="EMBL" id="RDI18104.1"/>
    </source>
</evidence>
<feature type="domain" description="ABC transporter" evidence="7">
    <location>
        <begin position="27"/>
        <end position="255"/>
    </location>
</feature>
<evidence type="ECO:0000313" key="9">
    <source>
        <dbReference type="Proteomes" id="UP000255265"/>
    </source>
</evidence>
<dbReference type="InterPro" id="IPR003439">
    <property type="entry name" value="ABC_transporter-like_ATP-bd"/>
</dbReference>
<proteinExistence type="inferred from homology"/>
<dbReference type="STRING" id="433924.NS331_19825"/>
<dbReference type="PANTHER" id="PTHR42734">
    <property type="entry name" value="METAL TRANSPORT SYSTEM ATP-BINDING PROTEIN TM_0124-RELATED"/>
    <property type="match status" value="1"/>
</dbReference>
<organism evidence="8 9">
    <name type="scientific">Pseudacidovorax intermedius</name>
    <dbReference type="NCBI Taxonomy" id="433924"/>
    <lineage>
        <taxon>Bacteria</taxon>
        <taxon>Pseudomonadati</taxon>
        <taxon>Pseudomonadota</taxon>
        <taxon>Betaproteobacteria</taxon>
        <taxon>Burkholderiales</taxon>
        <taxon>Comamonadaceae</taxon>
        <taxon>Pseudacidovorax</taxon>
    </lineage>
</organism>
<dbReference type="InterPro" id="IPR003593">
    <property type="entry name" value="AAA+_ATPase"/>
</dbReference>
<dbReference type="GO" id="GO:0005524">
    <property type="term" value="F:ATP binding"/>
    <property type="evidence" value="ECO:0007669"/>
    <property type="project" value="UniProtKB-KW"/>
</dbReference>
<dbReference type="GO" id="GO:0016887">
    <property type="term" value="F:ATP hydrolysis activity"/>
    <property type="evidence" value="ECO:0007669"/>
    <property type="project" value="InterPro"/>
</dbReference>
<dbReference type="SUPFAM" id="SSF52540">
    <property type="entry name" value="P-loop containing nucleoside triphosphate hydrolases"/>
    <property type="match status" value="1"/>
</dbReference>
<evidence type="ECO:0000256" key="2">
    <source>
        <dbReference type="ARBA" id="ARBA00022448"/>
    </source>
</evidence>
<feature type="region of interest" description="Disordered" evidence="6">
    <location>
        <begin position="1"/>
        <end position="20"/>
    </location>
</feature>
<keyword evidence="2" id="KW-0813">Transport</keyword>
<keyword evidence="5 8" id="KW-0067">ATP-binding</keyword>
<dbReference type="CDD" id="cd03235">
    <property type="entry name" value="ABC_Metallic_Cations"/>
    <property type="match status" value="1"/>
</dbReference>
<gene>
    <name evidence="8" type="ORF">DFR41_11520</name>
</gene>
<evidence type="ECO:0000256" key="6">
    <source>
        <dbReference type="SAM" id="MobiDB-lite"/>
    </source>
</evidence>
<protein>
    <submittedName>
        <fullName evidence="8">Zinc/manganese transport system ATP-binding protein</fullName>
    </submittedName>
</protein>
<evidence type="ECO:0000259" key="7">
    <source>
        <dbReference type="PROSITE" id="PS50893"/>
    </source>
</evidence>